<feature type="transmembrane region" description="Helical" evidence="1">
    <location>
        <begin position="6"/>
        <end position="22"/>
    </location>
</feature>
<dbReference type="Proteomes" id="UP000284892">
    <property type="component" value="Unassembled WGS sequence"/>
</dbReference>
<keyword evidence="1" id="KW-0812">Transmembrane</keyword>
<organism evidence="2 3">
    <name type="scientific">Ichthyenterobacterium magnum</name>
    <dbReference type="NCBI Taxonomy" id="1230530"/>
    <lineage>
        <taxon>Bacteria</taxon>
        <taxon>Pseudomonadati</taxon>
        <taxon>Bacteroidota</taxon>
        <taxon>Flavobacteriia</taxon>
        <taxon>Flavobacteriales</taxon>
        <taxon>Flavobacteriaceae</taxon>
        <taxon>Ichthyenterobacterium</taxon>
    </lineage>
</organism>
<keyword evidence="3" id="KW-1185">Reference proteome</keyword>
<comment type="caution">
    <text evidence="2">The sequence shown here is derived from an EMBL/GenBank/DDBJ whole genome shotgun (WGS) entry which is preliminary data.</text>
</comment>
<evidence type="ECO:0000313" key="2">
    <source>
        <dbReference type="EMBL" id="RKE98948.1"/>
    </source>
</evidence>
<name>A0A420DXI1_9FLAO</name>
<evidence type="ECO:0000313" key="3">
    <source>
        <dbReference type="Proteomes" id="UP000284892"/>
    </source>
</evidence>
<keyword evidence="1" id="KW-1133">Transmembrane helix</keyword>
<evidence type="ECO:0000256" key="1">
    <source>
        <dbReference type="SAM" id="Phobius"/>
    </source>
</evidence>
<protein>
    <submittedName>
        <fullName evidence="2">Uncharacterized protein</fullName>
    </submittedName>
</protein>
<keyword evidence="1" id="KW-0472">Membrane</keyword>
<dbReference type="EMBL" id="RAQJ01000001">
    <property type="protein sequence ID" value="RKE98948.1"/>
    <property type="molecule type" value="Genomic_DNA"/>
</dbReference>
<reference evidence="2 3" key="1">
    <citation type="submission" date="2018-09" db="EMBL/GenBank/DDBJ databases">
        <title>Genomic Encyclopedia of Archaeal and Bacterial Type Strains, Phase II (KMG-II): from individual species to whole genera.</title>
        <authorList>
            <person name="Goeker M."/>
        </authorList>
    </citation>
    <scope>NUCLEOTIDE SEQUENCE [LARGE SCALE GENOMIC DNA]</scope>
    <source>
        <strain evidence="2 3">DSM 26283</strain>
    </source>
</reference>
<accession>A0A420DXI1</accession>
<proteinExistence type="predicted"/>
<gene>
    <name evidence="2" type="ORF">BXY80_1043</name>
</gene>
<dbReference type="RefSeq" id="WP_120200128.1">
    <property type="nucleotide sequence ID" value="NZ_RAQJ01000001.1"/>
</dbReference>
<sequence length="63" mass="7269">MYWIIGTAVIFIVAFIIIKLTINTKKNPDSNLGILDHPSTYKRQNVEMVDESLKENTDFSNMH</sequence>
<dbReference type="AlphaFoldDB" id="A0A420DXI1"/>